<dbReference type="GO" id="GO:0016020">
    <property type="term" value="C:membrane"/>
    <property type="evidence" value="ECO:0007669"/>
    <property type="project" value="TreeGrafter"/>
</dbReference>
<organism evidence="5 6">
    <name type="scientific">Phyllachora maydis</name>
    <dbReference type="NCBI Taxonomy" id="1825666"/>
    <lineage>
        <taxon>Eukaryota</taxon>
        <taxon>Fungi</taxon>
        <taxon>Dikarya</taxon>
        <taxon>Ascomycota</taxon>
        <taxon>Pezizomycotina</taxon>
        <taxon>Sordariomycetes</taxon>
        <taxon>Sordariomycetidae</taxon>
        <taxon>Phyllachorales</taxon>
        <taxon>Phyllachoraceae</taxon>
        <taxon>Phyllachora</taxon>
    </lineage>
</organism>
<evidence type="ECO:0000256" key="2">
    <source>
        <dbReference type="ARBA" id="ARBA00022801"/>
    </source>
</evidence>
<comment type="similarity">
    <text evidence="1">Belongs to the GDA1/CD39 NTPase family.</text>
</comment>
<evidence type="ECO:0000313" key="6">
    <source>
        <dbReference type="Proteomes" id="UP001217918"/>
    </source>
</evidence>
<sequence length="387" mass="42897">MGGKKWRWGHVPAIDFDVNHFIGVSEYWHTTHGVFGVKGDKAYDFVTYQKKVLDFCSQNWKAIEAQARKRKDKDKDKDAKNAQEACFKASWLINMLHEGIGIPRAAIDPSSGLGINSTKGIYQEHGYLAPFQAVDKLDGMEVSWTLGKMVLYAAGQIRPQSGGDSLPIGFGANVVGIPEDFQPAGSSWKPLDHVKGGGDDEDDWSDTAENLLDKAKFRSTSGFFVFVLVVLFMAYLFRKRERRMRMLGRLNGFLRRSKRPGSPRKGGRGLSGFTNKLFGRPSVTYERVLEDGEADRFELGDVDYSDDSDCSEGSRLGRSSGLATPMVNVERLDPMSSASAVDRGGLVERTDSRERLVSTLHSSSSDRRSRAGSPTRLKSPLLSLPED</sequence>
<dbReference type="GO" id="GO:0005794">
    <property type="term" value="C:Golgi apparatus"/>
    <property type="evidence" value="ECO:0007669"/>
    <property type="project" value="TreeGrafter"/>
</dbReference>
<dbReference type="GO" id="GO:0017111">
    <property type="term" value="F:ribonucleoside triphosphate phosphatase activity"/>
    <property type="evidence" value="ECO:0007669"/>
    <property type="project" value="TreeGrafter"/>
</dbReference>
<feature type="region of interest" description="Disordered" evidence="3">
    <location>
        <begin position="333"/>
        <end position="387"/>
    </location>
</feature>
<keyword evidence="4" id="KW-0472">Membrane</keyword>
<dbReference type="EMBL" id="JAQQPM010000001">
    <property type="protein sequence ID" value="KAK2066796.1"/>
    <property type="molecule type" value="Genomic_DNA"/>
</dbReference>
<evidence type="ECO:0000256" key="1">
    <source>
        <dbReference type="ARBA" id="ARBA00009283"/>
    </source>
</evidence>
<keyword evidence="4" id="KW-0812">Transmembrane</keyword>
<dbReference type="Gene3D" id="3.30.420.150">
    <property type="entry name" value="Exopolyphosphatase. Domain 2"/>
    <property type="match status" value="1"/>
</dbReference>
<feature type="compositionally biased region" description="Low complexity" evidence="3">
    <location>
        <begin position="313"/>
        <end position="322"/>
    </location>
</feature>
<feature type="region of interest" description="Disordered" evidence="3">
    <location>
        <begin position="303"/>
        <end position="322"/>
    </location>
</feature>
<dbReference type="AlphaFoldDB" id="A0AAD9MBC5"/>
<accession>A0AAD9MBC5</accession>
<dbReference type="InterPro" id="IPR000407">
    <property type="entry name" value="GDA1_CD39_NTPase"/>
</dbReference>
<keyword evidence="2" id="KW-0378">Hydrolase</keyword>
<keyword evidence="4" id="KW-1133">Transmembrane helix</keyword>
<gene>
    <name evidence="5" type="ORF">P8C59_000583</name>
</gene>
<dbReference type="GO" id="GO:0004382">
    <property type="term" value="F:GDP phosphatase activity"/>
    <property type="evidence" value="ECO:0007669"/>
    <property type="project" value="TreeGrafter"/>
</dbReference>
<dbReference type="PANTHER" id="PTHR11782:SF121">
    <property type="entry name" value="NUCLEOSIDE-DIPHOSPHATASE MIG-23"/>
    <property type="match status" value="1"/>
</dbReference>
<dbReference type="Pfam" id="PF01150">
    <property type="entry name" value="GDA1_CD39"/>
    <property type="match status" value="1"/>
</dbReference>
<evidence type="ECO:0000256" key="4">
    <source>
        <dbReference type="SAM" id="Phobius"/>
    </source>
</evidence>
<reference evidence="5" key="1">
    <citation type="journal article" date="2023" name="Mol. Plant Microbe Interact.">
        <title>Elucidating the Obligate Nature and Biological Capacity of an Invasive Fungal Corn Pathogen.</title>
        <authorList>
            <person name="MacCready J.S."/>
            <person name="Roggenkamp E.M."/>
            <person name="Gdanetz K."/>
            <person name="Chilvers M.I."/>
        </authorList>
    </citation>
    <scope>NUCLEOTIDE SEQUENCE</scope>
    <source>
        <strain evidence="5">PM02</strain>
    </source>
</reference>
<feature type="transmembrane region" description="Helical" evidence="4">
    <location>
        <begin position="220"/>
        <end position="237"/>
    </location>
</feature>
<protein>
    <submittedName>
        <fullName evidence="5">Uncharacterized protein</fullName>
    </submittedName>
</protein>
<feature type="compositionally biased region" description="Basic and acidic residues" evidence="3">
    <location>
        <begin position="345"/>
        <end position="356"/>
    </location>
</feature>
<dbReference type="PANTHER" id="PTHR11782">
    <property type="entry name" value="ADENOSINE/GUANOSINE DIPHOSPHATASE"/>
    <property type="match status" value="1"/>
</dbReference>
<keyword evidence="6" id="KW-1185">Reference proteome</keyword>
<proteinExistence type="inferred from homology"/>
<dbReference type="GO" id="GO:0045134">
    <property type="term" value="F:UDP phosphatase activity"/>
    <property type="evidence" value="ECO:0007669"/>
    <property type="project" value="TreeGrafter"/>
</dbReference>
<dbReference type="GO" id="GO:0046036">
    <property type="term" value="P:CTP metabolic process"/>
    <property type="evidence" value="ECO:0007669"/>
    <property type="project" value="TreeGrafter"/>
</dbReference>
<comment type="caution">
    <text evidence="5">The sequence shown here is derived from an EMBL/GenBank/DDBJ whole genome shotgun (WGS) entry which is preliminary data.</text>
</comment>
<evidence type="ECO:0000256" key="3">
    <source>
        <dbReference type="SAM" id="MobiDB-lite"/>
    </source>
</evidence>
<dbReference type="GO" id="GO:0006256">
    <property type="term" value="P:UDP catabolic process"/>
    <property type="evidence" value="ECO:0007669"/>
    <property type="project" value="TreeGrafter"/>
</dbReference>
<name>A0AAD9MBC5_9PEZI</name>
<evidence type="ECO:0000313" key="5">
    <source>
        <dbReference type="EMBL" id="KAK2066796.1"/>
    </source>
</evidence>
<dbReference type="Proteomes" id="UP001217918">
    <property type="component" value="Unassembled WGS sequence"/>
</dbReference>